<feature type="domain" description="Myb/SANT-like DNA-binding" evidence="1">
    <location>
        <begin position="52"/>
        <end position="124"/>
    </location>
</feature>
<organism evidence="2 3">
    <name type="scientific">Pleurodeles waltl</name>
    <name type="common">Iberian ribbed newt</name>
    <dbReference type="NCBI Taxonomy" id="8319"/>
    <lineage>
        <taxon>Eukaryota</taxon>
        <taxon>Metazoa</taxon>
        <taxon>Chordata</taxon>
        <taxon>Craniata</taxon>
        <taxon>Vertebrata</taxon>
        <taxon>Euteleostomi</taxon>
        <taxon>Amphibia</taxon>
        <taxon>Batrachia</taxon>
        <taxon>Caudata</taxon>
        <taxon>Salamandroidea</taxon>
        <taxon>Salamandridae</taxon>
        <taxon>Pleurodelinae</taxon>
        <taxon>Pleurodeles</taxon>
    </lineage>
</organism>
<dbReference type="AlphaFoldDB" id="A0AAV7UYW2"/>
<proteinExistence type="predicted"/>
<comment type="caution">
    <text evidence="2">The sequence shown here is derived from an EMBL/GenBank/DDBJ whole genome shotgun (WGS) entry which is preliminary data.</text>
</comment>
<gene>
    <name evidence="2" type="ORF">NDU88_002982</name>
</gene>
<keyword evidence="3" id="KW-1185">Reference proteome</keyword>
<sequence>MPVVTVRTAMDVTTNFYLFTHLLPDLKQERTYTASSSVTCVVPTMARVTGERAPAFTSAELERLVDGVLPQYRLLYGPSDQQVSTNQKKGLWRAIAKDVRTLGVYGRWSTHRQKRWEDLSCWPRKTAEAQLGMASHRERGARQTLTPLMACILVVAYPEYNGCLGASQQPQGGECSALIYNLRLVG</sequence>
<accession>A0AAV7UYW2</accession>
<dbReference type="InterPro" id="IPR028002">
    <property type="entry name" value="Myb_DNA-bind_5"/>
</dbReference>
<dbReference type="PANTHER" id="PTHR23098:SF23">
    <property type="entry name" value="MYB-RELATED TRANSCRIPTION FACTOR, PARTNER OF PROFILIN-LIKE ISOFORM X2-RELATED"/>
    <property type="match status" value="1"/>
</dbReference>
<evidence type="ECO:0000313" key="2">
    <source>
        <dbReference type="EMBL" id="KAJ1193686.1"/>
    </source>
</evidence>
<reference evidence="2" key="1">
    <citation type="journal article" date="2022" name="bioRxiv">
        <title>Sequencing and chromosome-scale assembly of the giantPleurodeles waltlgenome.</title>
        <authorList>
            <person name="Brown T."/>
            <person name="Elewa A."/>
            <person name="Iarovenko S."/>
            <person name="Subramanian E."/>
            <person name="Araus A.J."/>
            <person name="Petzold A."/>
            <person name="Susuki M."/>
            <person name="Suzuki K.-i.T."/>
            <person name="Hayashi T."/>
            <person name="Toyoda A."/>
            <person name="Oliveira C."/>
            <person name="Osipova E."/>
            <person name="Leigh N.D."/>
            <person name="Simon A."/>
            <person name="Yun M.H."/>
        </authorList>
    </citation>
    <scope>NUCLEOTIDE SEQUENCE</scope>
    <source>
        <strain evidence="2">20211129_DDA</strain>
        <tissue evidence="2">Liver</tissue>
    </source>
</reference>
<protein>
    <recommendedName>
        <fullName evidence="1">Myb/SANT-like DNA-binding domain-containing protein</fullName>
    </recommendedName>
</protein>
<name>A0AAV7UYW2_PLEWA</name>
<dbReference type="PANTHER" id="PTHR23098">
    <property type="entry name" value="AGAP001331-PA-RELATED"/>
    <property type="match status" value="1"/>
</dbReference>
<dbReference type="EMBL" id="JANPWB010000004">
    <property type="protein sequence ID" value="KAJ1193686.1"/>
    <property type="molecule type" value="Genomic_DNA"/>
</dbReference>
<dbReference type="Pfam" id="PF13873">
    <property type="entry name" value="Myb_DNA-bind_5"/>
    <property type="match status" value="1"/>
</dbReference>
<evidence type="ECO:0000313" key="3">
    <source>
        <dbReference type="Proteomes" id="UP001066276"/>
    </source>
</evidence>
<evidence type="ECO:0000259" key="1">
    <source>
        <dbReference type="Pfam" id="PF13873"/>
    </source>
</evidence>
<dbReference type="Proteomes" id="UP001066276">
    <property type="component" value="Chromosome 2_2"/>
</dbReference>
<dbReference type="GO" id="GO:0005634">
    <property type="term" value="C:nucleus"/>
    <property type="evidence" value="ECO:0007669"/>
    <property type="project" value="TreeGrafter"/>
</dbReference>